<dbReference type="PROSITE" id="PS00330">
    <property type="entry name" value="HEMOLYSIN_CALCIUM"/>
    <property type="match status" value="2"/>
</dbReference>
<sequence>MANVFVATVPGVSSLRNRLSFDGLEKGREAFTTVVSDTELEQVGSDGSILRLFGNFSSEDQAEWIIYAIDHSLDGAPIISMSDLTLSFSDFSTLGSSELSRLMLAGDDRISTLQNSESNLRTFGGNDEVLLGSGNDVVRAGGGHDQVRGELGDDRLIGGYGRDTLHGNGGEDILRGGVGRDLLFAGVGNDDVGGGAGADRLFGGHGSDVLRGGAGADRINGGTGDDTMYGGAGADVFVFNRGDHTDRIVDFEVGVDRIRLNRGAESMDDVDFGLVGDDVAIYFANVTVFVENTTIAELDNADNFLF</sequence>
<evidence type="ECO:0000313" key="4">
    <source>
        <dbReference type="Proteomes" id="UP000043764"/>
    </source>
</evidence>
<dbReference type="GO" id="GO:0005576">
    <property type="term" value="C:extracellular region"/>
    <property type="evidence" value="ECO:0007669"/>
    <property type="project" value="UniProtKB-SubCell"/>
</dbReference>
<dbReference type="EMBL" id="CVRL01000003">
    <property type="protein sequence ID" value="CRL09481.1"/>
    <property type="molecule type" value="Genomic_DNA"/>
</dbReference>
<dbReference type="InterPro" id="IPR011049">
    <property type="entry name" value="Serralysin-like_metalloprot_C"/>
</dbReference>
<name>A0A0H5CX26_9RHOB</name>
<dbReference type="SUPFAM" id="SSF51120">
    <property type="entry name" value="beta-Roll"/>
    <property type="match status" value="2"/>
</dbReference>
<gene>
    <name evidence="3" type="primary">hlyA_3</name>
    <name evidence="3" type="ORF">NIT7321_00311</name>
</gene>
<dbReference type="RefSeq" id="WP_050672393.1">
    <property type="nucleotide sequence ID" value="NZ_CVRL01000003.1"/>
</dbReference>
<dbReference type="PANTHER" id="PTHR38340">
    <property type="entry name" value="S-LAYER PROTEIN"/>
    <property type="match status" value="1"/>
</dbReference>
<evidence type="ECO:0000313" key="3">
    <source>
        <dbReference type="EMBL" id="CRL09481.1"/>
    </source>
</evidence>
<dbReference type="InterPro" id="IPR001343">
    <property type="entry name" value="Hemolysn_Ca-bd"/>
</dbReference>
<keyword evidence="2" id="KW-0964">Secreted</keyword>
<organism evidence="3 4">
    <name type="scientific">Phaeobacter italicus</name>
    <dbReference type="NCBI Taxonomy" id="481446"/>
    <lineage>
        <taxon>Bacteria</taxon>
        <taxon>Pseudomonadati</taxon>
        <taxon>Pseudomonadota</taxon>
        <taxon>Alphaproteobacteria</taxon>
        <taxon>Rhodobacterales</taxon>
        <taxon>Roseobacteraceae</taxon>
        <taxon>Phaeobacter</taxon>
    </lineage>
</organism>
<dbReference type="GO" id="GO:0005509">
    <property type="term" value="F:calcium ion binding"/>
    <property type="evidence" value="ECO:0007669"/>
    <property type="project" value="InterPro"/>
</dbReference>
<comment type="subcellular location">
    <subcellularLocation>
        <location evidence="1">Secreted</location>
    </subcellularLocation>
</comment>
<dbReference type="Proteomes" id="UP000043764">
    <property type="component" value="Unassembled WGS sequence"/>
</dbReference>
<accession>A0A0H5CX26</accession>
<dbReference type="STRING" id="481446.NIT7645_03622"/>
<dbReference type="PANTHER" id="PTHR38340:SF1">
    <property type="entry name" value="S-LAYER PROTEIN"/>
    <property type="match status" value="1"/>
</dbReference>
<keyword evidence="4" id="KW-1185">Reference proteome</keyword>
<dbReference type="PRINTS" id="PR00313">
    <property type="entry name" value="CABNDNGRPT"/>
</dbReference>
<dbReference type="InterPro" id="IPR050557">
    <property type="entry name" value="RTX_toxin/Mannuronan_C5-epim"/>
</dbReference>
<evidence type="ECO:0000256" key="2">
    <source>
        <dbReference type="ARBA" id="ARBA00022525"/>
    </source>
</evidence>
<dbReference type="Pfam" id="PF00353">
    <property type="entry name" value="HemolysinCabind"/>
    <property type="match status" value="2"/>
</dbReference>
<dbReference type="InterPro" id="IPR018511">
    <property type="entry name" value="Hemolysin-typ_Ca-bd_CS"/>
</dbReference>
<dbReference type="Gene3D" id="2.150.10.10">
    <property type="entry name" value="Serralysin-like metalloprotease, C-terminal"/>
    <property type="match status" value="2"/>
</dbReference>
<protein>
    <submittedName>
        <fullName evidence="3">Hemolysin, plasmid</fullName>
    </submittedName>
</protein>
<evidence type="ECO:0000256" key="1">
    <source>
        <dbReference type="ARBA" id="ARBA00004613"/>
    </source>
</evidence>
<dbReference type="AlphaFoldDB" id="A0A0H5CX26"/>
<proteinExistence type="predicted"/>
<reference evidence="4" key="1">
    <citation type="submission" date="2015-05" db="EMBL/GenBank/DDBJ databases">
        <authorList>
            <person name="Rodrigo-Torres Lidia"/>
            <person name="Arahal R.David."/>
        </authorList>
    </citation>
    <scope>NUCLEOTIDE SEQUENCE [LARGE SCALE GENOMIC DNA]</scope>
    <source>
        <strain evidence="4">CECT 7321</strain>
    </source>
</reference>